<keyword evidence="3 7" id="KW-0813">Transport</keyword>
<sequence length="202" mass="22804">MSHNTTQPAPGLNKRSQVLNGVNIITKKSDIINLSSLSFLFCEIVDWERKQSKNIQDLENRLNGLGYQIGQRYLELVKIKEGFKLNKREIKIIGILQFIHGPFWKTIFGKVANELEKSQNIANEYMIIENVPMLNRFISVPSDYGDLNCSAFVAGIIEGALDSSGFSANVTAHNAESEQNPLRTVFLIKFDQSVVTRENLRS</sequence>
<gene>
    <name evidence="8" type="ORF">FOB60_000045</name>
</gene>
<evidence type="ECO:0000256" key="3">
    <source>
        <dbReference type="ARBA" id="ARBA00022448"/>
    </source>
</evidence>
<dbReference type="InterPro" id="IPR007194">
    <property type="entry name" value="TRAPP_component"/>
</dbReference>
<comment type="subunit">
    <text evidence="7">Part of the multisubunit TRAPP (transport protein particle) complex.</text>
</comment>
<dbReference type="FunFam" id="3.30.1380.20:FF:000002">
    <property type="entry name" value="Trafficking protein particle complex subunit"/>
    <property type="match status" value="1"/>
</dbReference>
<comment type="subcellular location">
    <subcellularLocation>
        <location evidence="1">Endoplasmic reticulum</location>
    </subcellularLocation>
    <subcellularLocation>
        <location evidence="7">Golgi apparatus</location>
        <location evidence="7">cis-Golgi network</location>
    </subcellularLocation>
</comment>
<evidence type="ECO:0000256" key="4">
    <source>
        <dbReference type="ARBA" id="ARBA00022824"/>
    </source>
</evidence>
<dbReference type="PANTHER" id="PTHR20902:SF0">
    <property type="entry name" value="TRAFFICKING PROTEIN PARTICLE COMPLEX SUBUNIT 5"/>
    <property type="match status" value="1"/>
</dbReference>
<evidence type="ECO:0000313" key="8">
    <source>
        <dbReference type="EMBL" id="KAF6058463.1"/>
    </source>
</evidence>
<organism evidence="8 9">
    <name type="scientific">Candida parapsilosis</name>
    <name type="common">Yeast</name>
    <dbReference type="NCBI Taxonomy" id="5480"/>
    <lineage>
        <taxon>Eukaryota</taxon>
        <taxon>Fungi</taxon>
        <taxon>Dikarya</taxon>
        <taxon>Ascomycota</taxon>
        <taxon>Saccharomycotina</taxon>
        <taxon>Pichiomycetes</taxon>
        <taxon>Debaryomycetaceae</taxon>
        <taxon>Candida/Lodderomyces clade</taxon>
        <taxon>Candida</taxon>
    </lineage>
</organism>
<evidence type="ECO:0000256" key="7">
    <source>
        <dbReference type="PIRNR" id="PIRNR017479"/>
    </source>
</evidence>
<evidence type="ECO:0000256" key="1">
    <source>
        <dbReference type="ARBA" id="ARBA00004240"/>
    </source>
</evidence>
<evidence type="ECO:0000256" key="2">
    <source>
        <dbReference type="ARBA" id="ARBA00006218"/>
    </source>
</evidence>
<dbReference type="Proteomes" id="UP000590412">
    <property type="component" value="Unassembled WGS sequence"/>
</dbReference>
<comment type="function">
    <text evidence="7">Plays a key role in the late stages of endoplasmic reticulum to Golgi traffic.</text>
</comment>
<dbReference type="PANTHER" id="PTHR20902">
    <property type="entry name" value="41-2 PROTEIN ANTIGEN-RELATED"/>
    <property type="match status" value="1"/>
</dbReference>
<comment type="similarity">
    <text evidence="2 7">Belongs to the TRAPP small subunits family. BET3 subfamily.</text>
</comment>
<dbReference type="PIRSF" id="PIRSF017479">
    <property type="entry name" value="TRAPP_I_complex_Trs31"/>
    <property type="match status" value="1"/>
</dbReference>
<dbReference type="Gene3D" id="3.30.1380.20">
    <property type="entry name" value="Trafficking protein particle complex subunit 3"/>
    <property type="match status" value="1"/>
</dbReference>
<dbReference type="CDD" id="cd14943">
    <property type="entry name" value="TRAPPC5_Trs31"/>
    <property type="match status" value="1"/>
</dbReference>
<dbReference type="SUPFAM" id="SSF111126">
    <property type="entry name" value="Ligand-binding domain in the NO signalling and Golgi transport"/>
    <property type="match status" value="1"/>
</dbReference>
<dbReference type="GO" id="GO:0005783">
    <property type="term" value="C:endoplasmic reticulum"/>
    <property type="evidence" value="ECO:0007669"/>
    <property type="project" value="UniProtKB-SubCell"/>
</dbReference>
<evidence type="ECO:0000256" key="5">
    <source>
        <dbReference type="ARBA" id="ARBA00022892"/>
    </source>
</evidence>
<dbReference type="AlphaFoldDB" id="A0A8X7NQX7"/>
<keyword evidence="4 7" id="KW-0256">Endoplasmic reticulum</keyword>
<keyword evidence="6 7" id="KW-0333">Golgi apparatus</keyword>
<evidence type="ECO:0000256" key="6">
    <source>
        <dbReference type="ARBA" id="ARBA00023034"/>
    </source>
</evidence>
<reference evidence="8" key="1">
    <citation type="submission" date="2020-03" db="EMBL/GenBank/DDBJ databases">
        <title>FDA dAtabase for Regulatory Grade micrObial Sequences (FDA-ARGOS): Supporting development and validation of Infectious Disease Dx tests.</title>
        <authorList>
            <person name="Campos J."/>
            <person name="Goldberg B."/>
            <person name="Tallon L."/>
            <person name="Sadzewicz L."/>
            <person name="Vavikolanu K."/>
            <person name="Mehta A."/>
            <person name="Aluvathingal J."/>
            <person name="Nadendla S."/>
            <person name="Nandy P."/>
            <person name="Geyer C."/>
            <person name="Yan Y."/>
            <person name="Sichtig H."/>
        </authorList>
    </citation>
    <scope>NUCLEOTIDE SEQUENCE [LARGE SCALE GENOMIC DNA]</scope>
    <source>
        <strain evidence="8">FDAARGOS_652</strain>
    </source>
</reference>
<dbReference type="GO" id="GO:0006888">
    <property type="term" value="P:endoplasmic reticulum to Golgi vesicle-mediated transport"/>
    <property type="evidence" value="ECO:0007669"/>
    <property type="project" value="EnsemblFungi"/>
</dbReference>
<proteinExistence type="inferred from homology"/>
<comment type="caution">
    <text evidence="8">The sequence shown here is derived from an EMBL/GenBank/DDBJ whole genome shotgun (WGS) entry which is preliminary data.</text>
</comment>
<protein>
    <recommendedName>
        <fullName evidence="7">Trafficking protein particle complex subunit</fullName>
    </recommendedName>
</protein>
<keyword evidence="5 7" id="KW-0931">ER-Golgi transport</keyword>
<accession>A0A8X7NQX7</accession>
<dbReference type="GO" id="GO:1990071">
    <property type="term" value="C:TRAPPII protein complex"/>
    <property type="evidence" value="ECO:0007669"/>
    <property type="project" value="EnsemblFungi"/>
</dbReference>
<dbReference type="Pfam" id="PF04051">
    <property type="entry name" value="TRAPP"/>
    <property type="match status" value="1"/>
</dbReference>
<dbReference type="GO" id="GO:1990070">
    <property type="term" value="C:TRAPPI protein complex"/>
    <property type="evidence" value="ECO:0007669"/>
    <property type="project" value="EnsemblFungi"/>
</dbReference>
<evidence type="ECO:0000313" key="9">
    <source>
        <dbReference type="Proteomes" id="UP000590412"/>
    </source>
</evidence>
<dbReference type="InterPro" id="IPR016696">
    <property type="entry name" value="TRAPP-I_su5"/>
</dbReference>
<dbReference type="EMBL" id="JABWAB010000001">
    <property type="protein sequence ID" value="KAF6058463.1"/>
    <property type="molecule type" value="Genomic_DNA"/>
</dbReference>
<name>A0A8X7NQX7_CANPA</name>
<dbReference type="InterPro" id="IPR024096">
    <property type="entry name" value="NO_sig/Golgi_transp_ligand-bd"/>
</dbReference>
<dbReference type="GO" id="GO:1990072">
    <property type="term" value="C:TRAPPIII protein complex"/>
    <property type="evidence" value="ECO:0007669"/>
    <property type="project" value="EnsemblFungi"/>
</dbReference>
<dbReference type="GO" id="GO:0005085">
    <property type="term" value="F:guanyl-nucleotide exchange factor activity"/>
    <property type="evidence" value="ECO:0007669"/>
    <property type="project" value="EnsemblFungi"/>
</dbReference>